<dbReference type="CDD" id="cd06850">
    <property type="entry name" value="biotinyl_domain"/>
    <property type="match status" value="1"/>
</dbReference>
<organism evidence="3 4">
    <name type="scientific">Pedobacter yulinensis</name>
    <dbReference type="NCBI Taxonomy" id="2126353"/>
    <lineage>
        <taxon>Bacteria</taxon>
        <taxon>Pseudomonadati</taxon>
        <taxon>Bacteroidota</taxon>
        <taxon>Sphingobacteriia</taxon>
        <taxon>Sphingobacteriales</taxon>
        <taxon>Sphingobacteriaceae</taxon>
        <taxon>Pedobacter</taxon>
    </lineage>
</organism>
<dbReference type="EMBL" id="PYLS01000001">
    <property type="protein sequence ID" value="PST84795.1"/>
    <property type="molecule type" value="Genomic_DNA"/>
</dbReference>
<dbReference type="PANTHER" id="PTHR45266:SF3">
    <property type="entry name" value="OXALOACETATE DECARBOXYLASE ALPHA CHAIN"/>
    <property type="match status" value="1"/>
</dbReference>
<feature type="domain" description="Lipoyl-binding" evidence="2">
    <location>
        <begin position="96"/>
        <end position="165"/>
    </location>
</feature>
<dbReference type="OrthoDB" id="9812676at2"/>
<dbReference type="InterPro" id="IPR001882">
    <property type="entry name" value="Biotin_BS"/>
</dbReference>
<accession>A0A2T3HQR2</accession>
<comment type="caution">
    <text evidence="3">The sequence shown here is derived from an EMBL/GenBank/DDBJ whole genome shotgun (WGS) entry which is preliminary data.</text>
</comment>
<evidence type="ECO:0000256" key="1">
    <source>
        <dbReference type="ARBA" id="ARBA00023267"/>
    </source>
</evidence>
<dbReference type="Pfam" id="PF00364">
    <property type="entry name" value="Biotin_lipoyl"/>
    <property type="match status" value="1"/>
</dbReference>
<dbReference type="Proteomes" id="UP000240912">
    <property type="component" value="Unassembled WGS sequence"/>
</dbReference>
<dbReference type="PROSITE" id="PS50968">
    <property type="entry name" value="BIOTINYL_LIPOYL"/>
    <property type="match status" value="1"/>
</dbReference>
<name>A0A2T3HQR2_9SPHI</name>
<reference evidence="3 4" key="1">
    <citation type="submission" date="2018-03" db="EMBL/GenBank/DDBJ databases">
        <authorList>
            <person name="Keele B.F."/>
        </authorList>
    </citation>
    <scope>NUCLEOTIDE SEQUENCE [LARGE SCALE GENOMIC DNA]</scope>
    <source>
        <strain evidence="3 4">YL28-9</strain>
    </source>
</reference>
<sequence>MYKIKVSNTYSFELTNQGGYSLNGQPLEIDERKKDANSAHVLFNNRSYTTEIVSFDAVTKTAKVKVNGRLYDVQVQDQFDLLLKELGMENLAAGKVKDVKAPMPGLVLNVMVGPGSEVRKGDNLLVLEAMKMENILKSPADGRVRSVLVNVGDKVDKNTLLLVFES</sequence>
<dbReference type="InterPro" id="IPR000089">
    <property type="entry name" value="Biotin_lipoyl"/>
</dbReference>
<dbReference type="InterPro" id="IPR011053">
    <property type="entry name" value="Single_hybrid_motif"/>
</dbReference>
<dbReference type="AlphaFoldDB" id="A0A2T3HQR2"/>
<gene>
    <name evidence="3" type="ORF">C7T94_01330</name>
</gene>
<dbReference type="FunFam" id="2.40.50.100:FF:000003">
    <property type="entry name" value="Acetyl-CoA carboxylase biotin carboxyl carrier protein"/>
    <property type="match status" value="1"/>
</dbReference>
<keyword evidence="4" id="KW-1185">Reference proteome</keyword>
<dbReference type="SUPFAM" id="SSF51230">
    <property type="entry name" value="Single hybrid motif"/>
    <property type="match status" value="1"/>
</dbReference>
<dbReference type="PROSITE" id="PS00188">
    <property type="entry name" value="BIOTIN"/>
    <property type="match status" value="1"/>
</dbReference>
<proteinExistence type="predicted"/>
<dbReference type="InterPro" id="IPR050709">
    <property type="entry name" value="Biotin_Carboxyl_Carrier/Decarb"/>
</dbReference>
<evidence type="ECO:0000313" key="4">
    <source>
        <dbReference type="Proteomes" id="UP000240912"/>
    </source>
</evidence>
<keyword evidence="1" id="KW-0092">Biotin</keyword>
<dbReference type="PANTHER" id="PTHR45266">
    <property type="entry name" value="OXALOACETATE DECARBOXYLASE ALPHA CHAIN"/>
    <property type="match status" value="1"/>
</dbReference>
<dbReference type="RefSeq" id="WP_107212913.1">
    <property type="nucleotide sequence ID" value="NZ_KZ686268.1"/>
</dbReference>
<dbReference type="Gene3D" id="2.40.50.100">
    <property type="match status" value="1"/>
</dbReference>
<protein>
    <submittedName>
        <fullName evidence="3">Acetyl-CoA carboxylase biotin carboxyl carrier protein subunit</fullName>
    </submittedName>
</protein>
<evidence type="ECO:0000313" key="3">
    <source>
        <dbReference type="EMBL" id="PST84795.1"/>
    </source>
</evidence>
<evidence type="ECO:0000259" key="2">
    <source>
        <dbReference type="PROSITE" id="PS50968"/>
    </source>
</evidence>